<evidence type="ECO:0000313" key="3">
    <source>
        <dbReference type="Proteomes" id="UP000094527"/>
    </source>
</evidence>
<dbReference type="OMA" id="RAPKYSM"/>
<evidence type="ECO:0000313" key="2">
    <source>
        <dbReference type="EMBL" id="ODM95133.1"/>
    </source>
</evidence>
<dbReference type="EMBL" id="LJIJ01000707">
    <property type="protein sequence ID" value="ODM95133.1"/>
    <property type="molecule type" value="Genomic_DNA"/>
</dbReference>
<keyword evidence="3" id="KW-1185">Reference proteome</keyword>
<name>A0A1D2MQ19_ORCCI</name>
<dbReference type="OrthoDB" id="406368at2759"/>
<protein>
    <submittedName>
        <fullName evidence="2">Outer dense fiber protein 3</fullName>
    </submittedName>
</protein>
<evidence type="ECO:0000256" key="1">
    <source>
        <dbReference type="SAM" id="MobiDB-lite"/>
    </source>
</evidence>
<feature type="compositionally biased region" description="Polar residues" evidence="1">
    <location>
        <begin position="137"/>
        <end position="153"/>
    </location>
</feature>
<proteinExistence type="predicted"/>
<feature type="region of interest" description="Disordered" evidence="1">
    <location>
        <begin position="119"/>
        <end position="208"/>
    </location>
</feature>
<dbReference type="Pfam" id="PF07004">
    <property type="entry name" value="SHIPPO-rpt"/>
    <property type="match status" value="5"/>
</dbReference>
<dbReference type="InterPro" id="IPR010736">
    <property type="entry name" value="SHIPPO-rpt"/>
</dbReference>
<reference evidence="2 3" key="1">
    <citation type="journal article" date="2016" name="Genome Biol. Evol.">
        <title>Gene Family Evolution Reflects Adaptation to Soil Environmental Stressors in the Genome of the Collembolan Orchesella cincta.</title>
        <authorList>
            <person name="Faddeeva-Vakhrusheva A."/>
            <person name="Derks M.F."/>
            <person name="Anvar S.Y."/>
            <person name="Agamennone V."/>
            <person name="Suring W."/>
            <person name="Smit S."/>
            <person name="van Straalen N.M."/>
            <person name="Roelofs D."/>
        </authorList>
    </citation>
    <scope>NUCLEOTIDE SEQUENCE [LARGE SCALE GENOMIC DNA]</scope>
    <source>
        <tissue evidence="2">Mixed pool</tissue>
    </source>
</reference>
<feature type="compositionally biased region" description="Polar residues" evidence="1">
    <location>
        <begin position="189"/>
        <end position="198"/>
    </location>
</feature>
<dbReference type="Proteomes" id="UP000094527">
    <property type="component" value="Unassembled WGS sequence"/>
</dbReference>
<dbReference type="GO" id="GO:0005856">
    <property type="term" value="C:cytoskeleton"/>
    <property type="evidence" value="ECO:0007669"/>
    <property type="project" value="TreeGrafter"/>
</dbReference>
<dbReference type="PANTHER" id="PTHR21580">
    <property type="entry name" value="SHIPPO-1-RELATED"/>
    <property type="match status" value="1"/>
</dbReference>
<gene>
    <name evidence="2" type="ORF">Ocin01_11549</name>
</gene>
<comment type="caution">
    <text evidence="2">The sequence shown here is derived from an EMBL/GenBank/DDBJ whole genome shotgun (WGS) entry which is preliminary data.</text>
</comment>
<dbReference type="PANTHER" id="PTHR21580:SF28">
    <property type="entry name" value="BOREALIN N-TERMINAL DOMAIN-CONTAINING PROTEIN-RELATED"/>
    <property type="match status" value="1"/>
</dbReference>
<feature type="region of interest" description="Disordered" evidence="1">
    <location>
        <begin position="1"/>
        <end position="31"/>
    </location>
</feature>
<dbReference type="InterPro" id="IPR051291">
    <property type="entry name" value="CIMAP"/>
</dbReference>
<accession>A0A1D2MQ19</accession>
<sequence length="237" mass="25047">MGGHIQQRPWTPTKRRGPIAAEFSSPGPASVALPGLIDRHVDTTDHAGPGPGTYNVMGLSSKGFTDSGKASAPSASLHYRHAQPKAFVTPSPGAYNPETSEKIILDHSPKYSFGTKTEKKLKSNTPAPNAYNVPSVLGSNQEGTMQKAPSYSISGRGKDAIDPRVANPGPGKYEAGSMDAMKQKAPAFSLSTRTQLPSDDTKKPGPGAYSAEKVNLNLAPAHSFGIKHSPYIISKRI</sequence>
<dbReference type="AlphaFoldDB" id="A0A1D2MQ19"/>
<organism evidence="2 3">
    <name type="scientific">Orchesella cincta</name>
    <name type="common">Springtail</name>
    <name type="synonym">Podura cincta</name>
    <dbReference type="NCBI Taxonomy" id="48709"/>
    <lineage>
        <taxon>Eukaryota</taxon>
        <taxon>Metazoa</taxon>
        <taxon>Ecdysozoa</taxon>
        <taxon>Arthropoda</taxon>
        <taxon>Hexapoda</taxon>
        <taxon>Collembola</taxon>
        <taxon>Entomobryomorpha</taxon>
        <taxon>Entomobryoidea</taxon>
        <taxon>Orchesellidae</taxon>
        <taxon>Orchesellinae</taxon>
        <taxon>Orchesella</taxon>
    </lineage>
</organism>